<evidence type="ECO:0000313" key="2">
    <source>
        <dbReference type="EMBL" id="GAA3124384.1"/>
    </source>
</evidence>
<accession>A0ABP6MSF8</accession>
<keyword evidence="3" id="KW-1185">Reference proteome</keyword>
<dbReference type="EMBL" id="BAAAUG010000097">
    <property type="protein sequence ID" value="GAA3124384.1"/>
    <property type="molecule type" value="Genomic_DNA"/>
</dbReference>
<evidence type="ECO:0000313" key="3">
    <source>
        <dbReference type="Proteomes" id="UP001501637"/>
    </source>
</evidence>
<feature type="region of interest" description="Disordered" evidence="1">
    <location>
        <begin position="28"/>
        <end position="60"/>
    </location>
</feature>
<dbReference type="Proteomes" id="UP001501637">
    <property type="component" value="Unassembled WGS sequence"/>
</dbReference>
<proteinExistence type="predicted"/>
<evidence type="ECO:0000256" key="1">
    <source>
        <dbReference type="SAM" id="MobiDB-lite"/>
    </source>
</evidence>
<reference evidence="3" key="1">
    <citation type="journal article" date="2019" name="Int. J. Syst. Evol. Microbiol.">
        <title>The Global Catalogue of Microorganisms (GCM) 10K type strain sequencing project: providing services to taxonomists for standard genome sequencing and annotation.</title>
        <authorList>
            <consortium name="The Broad Institute Genomics Platform"/>
            <consortium name="The Broad Institute Genome Sequencing Center for Infectious Disease"/>
            <person name="Wu L."/>
            <person name="Ma J."/>
        </authorList>
    </citation>
    <scope>NUCLEOTIDE SEQUENCE [LARGE SCALE GENOMIC DNA]</scope>
    <source>
        <strain evidence="3">JCM 9092</strain>
    </source>
</reference>
<gene>
    <name evidence="2" type="ORF">GCM10010449_52610</name>
</gene>
<sequence>MMHHEFQSARQAEILARAARRRVIREAKQAAKAARTGADRASAAERPSGADSRKRYVRTA</sequence>
<name>A0ABP6MSF8_9ACTN</name>
<dbReference type="RefSeq" id="WP_344524621.1">
    <property type="nucleotide sequence ID" value="NZ_BAAAUG010000097.1"/>
</dbReference>
<comment type="caution">
    <text evidence="2">The sequence shown here is derived from an EMBL/GenBank/DDBJ whole genome shotgun (WGS) entry which is preliminary data.</text>
</comment>
<organism evidence="2 3">
    <name type="scientific">Streptomyces rectiviolaceus</name>
    <dbReference type="NCBI Taxonomy" id="332591"/>
    <lineage>
        <taxon>Bacteria</taxon>
        <taxon>Bacillati</taxon>
        <taxon>Actinomycetota</taxon>
        <taxon>Actinomycetes</taxon>
        <taxon>Kitasatosporales</taxon>
        <taxon>Streptomycetaceae</taxon>
        <taxon>Streptomyces</taxon>
    </lineage>
</organism>
<protein>
    <submittedName>
        <fullName evidence="2">Uncharacterized protein</fullName>
    </submittedName>
</protein>
<feature type="compositionally biased region" description="Low complexity" evidence="1">
    <location>
        <begin position="30"/>
        <end position="41"/>
    </location>
</feature>